<evidence type="ECO:0000313" key="1">
    <source>
        <dbReference type="EMBL" id="ERJ20719.1"/>
    </source>
</evidence>
<dbReference type="Gene3D" id="1.10.238.160">
    <property type="match status" value="1"/>
</dbReference>
<keyword evidence="2" id="KW-1185">Reference proteome</keyword>
<dbReference type="InterPro" id="IPR010260">
    <property type="entry name" value="AlpA"/>
</dbReference>
<dbReference type="Pfam" id="PF05930">
    <property type="entry name" value="Phage_AlpA"/>
    <property type="match status" value="1"/>
</dbReference>
<dbReference type="InterPro" id="IPR052931">
    <property type="entry name" value="Prophage_regulatory_activator"/>
</dbReference>
<dbReference type="eggNOG" id="COG3311">
    <property type="taxonomic scope" value="Bacteria"/>
</dbReference>
<sequence length="64" mass="7132">MPKPSLLRLPTVKARTGQSRSAIYAAIQRGEFPKPVPIGARAVAWVESEIDEYIERQIQRRGAA</sequence>
<protein>
    <submittedName>
        <fullName evidence="1">Transcriptional regulator protein</fullName>
    </submittedName>
</protein>
<reference evidence="1 2" key="1">
    <citation type="journal article" date="2011" name="J. Bacteriol.">
        <title>Genome sequence of Salinisphaera shabanensis, a gammaproteobacterium from the harsh, variable environment of the brine-seawater interface of the Shaban Deep in the Red Sea.</title>
        <authorList>
            <person name="Antunes A."/>
            <person name="Alam I."/>
            <person name="Bajic V.B."/>
            <person name="Stingl U."/>
        </authorList>
    </citation>
    <scope>NUCLEOTIDE SEQUENCE [LARGE SCALE GENOMIC DNA]</scope>
    <source>
        <strain evidence="1 2">E1L3A</strain>
    </source>
</reference>
<organism evidence="1 2">
    <name type="scientific">Salinisphaera shabanensis E1L3A</name>
    <dbReference type="NCBI Taxonomy" id="1033802"/>
    <lineage>
        <taxon>Bacteria</taxon>
        <taxon>Pseudomonadati</taxon>
        <taxon>Pseudomonadota</taxon>
        <taxon>Gammaproteobacteria</taxon>
        <taxon>Salinisphaerales</taxon>
        <taxon>Salinisphaeraceae</taxon>
        <taxon>Salinisphaera</taxon>
    </lineage>
</organism>
<name>U2FY10_9GAMM</name>
<dbReference type="OrthoDB" id="8455288at2"/>
<gene>
    <name evidence="1" type="ORF">SSPSH_000061</name>
</gene>
<dbReference type="RefSeq" id="WP_006913363.1">
    <property type="nucleotide sequence ID" value="NZ_AFNV02000001.1"/>
</dbReference>
<dbReference type="Proteomes" id="UP000006242">
    <property type="component" value="Unassembled WGS sequence"/>
</dbReference>
<proteinExistence type="predicted"/>
<evidence type="ECO:0000313" key="2">
    <source>
        <dbReference type="Proteomes" id="UP000006242"/>
    </source>
</evidence>
<accession>U2FY10</accession>
<comment type="caution">
    <text evidence="1">The sequence shown here is derived from an EMBL/GenBank/DDBJ whole genome shotgun (WGS) entry which is preliminary data.</text>
</comment>
<dbReference type="EMBL" id="AFNV02000001">
    <property type="protein sequence ID" value="ERJ20719.1"/>
    <property type="molecule type" value="Genomic_DNA"/>
</dbReference>
<dbReference type="PANTHER" id="PTHR36154:SF1">
    <property type="entry name" value="DNA-BINDING TRANSCRIPTIONAL ACTIVATOR ALPA"/>
    <property type="match status" value="1"/>
</dbReference>
<reference evidence="1 2" key="2">
    <citation type="journal article" date="2013" name="PLoS ONE">
        <title>INDIGO - INtegrated Data Warehouse of MIcrobial GenOmes with Examples from the Red Sea Extremophiles.</title>
        <authorList>
            <person name="Alam I."/>
            <person name="Antunes A."/>
            <person name="Kamau A.A."/>
            <person name="Ba Alawi W."/>
            <person name="Kalkatawi M."/>
            <person name="Stingl U."/>
            <person name="Bajic V.B."/>
        </authorList>
    </citation>
    <scope>NUCLEOTIDE SEQUENCE [LARGE SCALE GENOMIC DNA]</scope>
    <source>
        <strain evidence="1 2">E1L3A</strain>
    </source>
</reference>
<dbReference type="STRING" id="1033802.SSPSH_000061"/>
<dbReference type="PANTHER" id="PTHR36154">
    <property type="entry name" value="DNA-BINDING TRANSCRIPTIONAL ACTIVATOR ALPA"/>
    <property type="match status" value="1"/>
</dbReference>
<dbReference type="AlphaFoldDB" id="U2FY10"/>